<evidence type="ECO:0000313" key="2">
    <source>
        <dbReference type="Proteomes" id="UP001163603"/>
    </source>
</evidence>
<name>A0ACC0X4R3_9ROSI</name>
<evidence type="ECO:0000313" key="1">
    <source>
        <dbReference type="EMBL" id="KAJ0009807.1"/>
    </source>
</evidence>
<protein>
    <submittedName>
        <fullName evidence="1">Uncharacterized protein</fullName>
    </submittedName>
</protein>
<dbReference type="Proteomes" id="UP001163603">
    <property type="component" value="Chromosome 14"/>
</dbReference>
<sequence>MEKLSSVKKSDHREVAAEVQKSCFASAVPKNIKLVYLRRSLVEDLAKKQSETFDAKRPSSLKSEILLQLSNRVKDLPISKLSDDDFHEDECEDLRQRVINGLLKRPTVCIMRFSSANFFLELLSFMSLRAIAFLFRTYISSATLSHNKVVELNHKARSLHEDITKHWITRELVSLQKRIDRANEKGWRREYPLMVLFLIPLRSFHPNI</sequence>
<gene>
    <name evidence="1" type="ORF">Pint_33048</name>
</gene>
<dbReference type="EMBL" id="CM047749">
    <property type="protein sequence ID" value="KAJ0009807.1"/>
    <property type="molecule type" value="Genomic_DNA"/>
</dbReference>
<organism evidence="1 2">
    <name type="scientific">Pistacia integerrima</name>
    <dbReference type="NCBI Taxonomy" id="434235"/>
    <lineage>
        <taxon>Eukaryota</taxon>
        <taxon>Viridiplantae</taxon>
        <taxon>Streptophyta</taxon>
        <taxon>Embryophyta</taxon>
        <taxon>Tracheophyta</taxon>
        <taxon>Spermatophyta</taxon>
        <taxon>Magnoliopsida</taxon>
        <taxon>eudicotyledons</taxon>
        <taxon>Gunneridae</taxon>
        <taxon>Pentapetalae</taxon>
        <taxon>rosids</taxon>
        <taxon>malvids</taxon>
        <taxon>Sapindales</taxon>
        <taxon>Anacardiaceae</taxon>
        <taxon>Pistacia</taxon>
    </lineage>
</organism>
<reference evidence="2" key="1">
    <citation type="journal article" date="2023" name="G3 (Bethesda)">
        <title>Genome assembly and association tests identify interacting loci associated with vigor, precocity, and sex in interspecific pistachio rootstocks.</title>
        <authorList>
            <person name="Palmer W."/>
            <person name="Jacygrad E."/>
            <person name="Sagayaradj S."/>
            <person name="Cavanaugh K."/>
            <person name="Han R."/>
            <person name="Bertier L."/>
            <person name="Beede B."/>
            <person name="Kafkas S."/>
            <person name="Golino D."/>
            <person name="Preece J."/>
            <person name="Michelmore R."/>
        </authorList>
    </citation>
    <scope>NUCLEOTIDE SEQUENCE [LARGE SCALE GENOMIC DNA]</scope>
</reference>
<keyword evidence="2" id="KW-1185">Reference proteome</keyword>
<accession>A0ACC0X4R3</accession>
<proteinExistence type="predicted"/>
<comment type="caution">
    <text evidence="1">The sequence shown here is derived from an EMBL/GenBank/DDBJ whole genome shotgun (WGS) entry which is preliminary data.</text>
</comment>